<dbReference type="Proteomes" id="UP000249304">
    <property type="component" value="Unassembled WGS sequence"/>
</dbReference>
<keyword evidence="2" id="KW-1185">Reference proteome</keyword>
<evidence type="ECO:0008006" key="3">
    <source>
        <dbReference type="Google" id="ProtNLM"/>
    </source>
</evidence>
<dbReference type="EMBL" id="POUD01000011">
    <property type="protein sequence ID" value="PZG22084.1"/>
    <property type="molecule type" value="Genomic_DNA"/>
</dbReference>
<dbReference type="SUPFAM" id="SSF51735">
    <property type="entry name" value="NAD(P)-binding Rossmann-fold domains"/>
    <property type="match status" value="1"/>
</dbReference>
<name>A0A2W2G5A8_9ACTN</name>
<organism evidence="1 2">
    <name type="scientific">Nonomuraea aridisoli</name>
    <dbReference type="NCBI Taxonomy" id="2070368"/>
    <lineage>
        <taxon>Bacteria</taxon>
        <taxon>Bacillati</taxon>
        <taxon>Actinomycetota</taxon>
        <taxon>Actinomycetes</taxon>
        <taxon>Streptosporangiales</taxon>
        <taxon>Streptosporangiaceae</taxon>
        <taxon>Nonomuraea</taxon>
    </lineage>
</organism>
<accession>A0A2W2G5A8</accession>
<dbReference type="OrthoDB" id="9787292at2"/>
<dbReference type="InterPro" id="IPR051783">
    <property type="entry name" value="NAD(P)-dependent_oxidoreduct"/>
</dbReference>
<comment type="caution">
    <text evidence="1">The sequence shown here is derived from an EMBL/GenBank/DDBJ whole genome shotgun (WGS) entry which is preliminary data.</text>
</comment>
<evidence type="ECO:0000313" key="1">
    <source>
        <dbReference type="EMBL" id="PZG22084.1"/>
    </source>
</evidence>
<proteinExistence type="predicted"/>
<dbReference type="GO" id="GO:0004029">
    <property type="term" value="F:aldehyde dehydrogenase (NAD+) activity"/>
    <property type="evidence" value="ECO:0007669"/>
    <property type="project" value="TreeGrafter"/>
</dbReference>
<gene>
    <name evidence="1" type="ORF">C1J01_04735</name>
</gene>
<dbReference type="PANTHER" id="PTHR48079">
    <property type="entry name" value="PROTEIN YEEZ"/>
    <property type="match status" value="1"/>
</dbReference>
<dbReference type="PANTHER" id="PTHR48079:SF6">
    <property type="entry name" value="NAD(P)-BINDING DOMAIN-CONTAINING PROTEIN-RELATED"/>
    <property type="match status" value="1"/>
</dbReference>
<evidence type="ECO:0000313" key="2">
    <source>
        <dbReference type="Proteomes" id="UP000249304"/>
    </source>
</evidence>
<dbReference type="Gene3D" id="3.40.50.720">
    <property type="entry name" value="NAD(P)-binding Rossmann-like Domain"/>
    <property type="match status" value="1"/>
</dbReference>
<dbReference type="AlphaFoldDB" id="A0A2W2G5A8"/>
<dbReference type="InterPro" id="IPR036291">
    <property type="entry name" value="NAD(P)-bd_dom_sf"/>
</dbReference>
<reference evidence="1 2" key="1">
    <citation type="submission" date="2018-01" db="EMBL/GenBank/DDBJ databases">
        <title>Draft genome sequence of Nonomuraea sp. KC333.</title>
        <authorList>
            <person name="Sahin N."/>
            <person name="Saygin H."/>
            <person name="Ay H."/>
        </authorList>
    </citation>
    <scope>NUCLEOTIDE SEQUENCE [LARGE SCALE GENOMIC DNA]</scope>
    <source>
        <strain evidence="1 2">KC333</strain>
    </source>
</reference>
<protein>
    <recommendedName>
        <fullName evidence="3">NAD(P)-dependent oxidoreductase</fullName>
    </recommendedName>
</protein>
<dbReference type="GO" id="GO:0005737">
    <property type="term" value="C:cytoplasm"/>
    <property type="evidence" value="ECO:0007669"/>
    <property type="project" value="TreeGrafter"/>
</dbReference>
<dbReference type="RefSeq" id="WP_111176350.1">
    <property type="nucleotide sequence ID" value="NZ_POUD01000011.1"/>
</dbReference>
<sequence>MSRVHVLDAAAATLAALERGRPGQAYNIVDHEPASWRDYCRAVARALGAPTPRAVPAWVFRAMPYLHPVFTGSYRVANAKATTELAWDPAFPTYREGVRAMATP</sequence>